<protein>
    <recommendedName>
        <fullName evidence="3">histidine kinase</fullName>
        <ecNumber evidence="3">2.7.13.3</ecNumber>
    </recommendedName>
</protein>
<keyword evidence="7 13" id="KW-0812">Transmembrane</keyword>
<dbReference type="InterPro" id="IPR033479">
    <property type="entry name" value="dCache_1"/>
</dbReference>
<dbReference type="Gene3D" id="6.10.340.10">
    <property type="match status" value="1"/>
</dbReference>
<gene>
    <name evidence="15" type="ORF">GB928_028375</name>
</gene>
<dbReference type="Pfam" id="PF02743">
    <property type="entry name" value="dCache_1"/>
    <property type="match status" value="1"/>
</dbReference>
<evidence type="ECO:0000256" key="3">
    <source>
        <dbReference type="ARBA" id="ARBA00012438"/>
    </source>
</evidence>
<organism evidence="15 16">
    <name type="scientific">Shinella curvata</name>
    <dbReference type="NCBI Taxonomy" id="1817964"/>
    <lineage>
        <taxon>Bacteria</taxon>
        <taxon>Pseudomonadati</taxon>
        <taxon>Pseudomonadota</taxon>
        <taxon>Alphaproteobacteria</taxon>
        <taxon>Hyphomicrobiales</taxon>
        <taxon>Rhizobiaceae</taxon>
        <taxon>Shinella</taxon>
    </lineage>
</organism>
<accession>A0ABT8XNU9</accession>
<dbReference type="Proteomes" id="UP001177080">
    <property type="component" value="Unassembled WGS sequence"/>
</dbReference>
<keyword evidence="8" id="KW-0547">Nucleotide-binding</keyword>
<evidence type="ECO:0000256" key="11">
    <source>
        <dbReference type="ARBA" id="ARBA00022989"/>
    </source>
</evidence>
<name>A0ABT8XNU9_9HYPH</name>
<evidence type="ECO:0000256" key="7">
    <source>
        <dbReference type="ARBA" id="ARBA00022692"/>
    </source>
</evidence>
<evidence type="ECO:0000313" key="16">
    <source>
        <dbReference type="Proteomes" id="UP001177080"/>
    </source>
</evidence>
<dbReference type="CDD" id="cd12914">
    <property type="entry name" value="PDC1_DGC_like"/>
    <property type="match status" value="1"/>
</dbReference>
<keyword evidence="6" id="KW-0808">Transferase</keyword>
<evidence type="ECO:0000256" key="12">
    <source>
        <dbReference type="ARBA" id="ARBA00023136"/>
    </source>
</evidence>
<evidence type="ECO:0000256" key="2">
    <source>
        <dbReference type="ARBA" id="ARBA00004651"/>
    </source>
</evidence>
<feature type="transmembrane region" description="Helical" evidence="13">
    <location>
        <begin position="9"/>
        <end position="29"/>
    </location>
</feature>
<evidence type="ECO:0000256" key="9">
    <source>
        <dbReference type="ARBA" id="ARBA00022777"/>
    </source>
</evidence>
<feature type="transmembrane region" description="Helical" evidence="13">
    <location>
        <begin position="279"/>
        <end position="298"/>
    </location>
</feature>
<dbReference type="CDD" id="cd12915">
    <property type="entry name" value="PDC2_DGC_like"/>
    <property type="match status" value="1"/>
</dbReference>
<comment type="catalytic activity">
    <reaction evidence="1">
        <text>ATP + protein L-histidine = ADP + protein N-phospho-L-histidine.</text>
        <dbReference type="EC" id="2.7.13.3"/>
    </reaction>
</comment>
<feature type="domain" description="HAMP" evidence="14">
    <location>
        <begin position="300"/>
        <end position="353"/>
    </location>
</feature>
<comment type="caution">
    <text evidence="15">The sequence shown here is derived from an EMBL/GenBank/DDBJ whole genome shotgun (WGS) entry which is preliminary data.</text>
</comment>
<dbReference type="InterPro" id="IPR029151">
    <property type="entry name" value="Sensor-like_sf"/>
</dbReference>
<keyword evidence="9" id="KW-0418">Kinase</keyword>
<evidence type="ECO:0000256" key="10">
    <source>
        <dbReference type="ARBA" id="ARBA00022840"/>
    </source>
</evidence>
<dbReference type="EMBL" id="WHSC02000023">
    <property type="protein sequence ID" value="MDO6125103.1"/>
    <property type="molecule type" value="Genomic_DNA"/>
</dbReference>
<dbReference type="InterPro" id="IPR036890">
    <property type="entry name" value="HATPase_C_sf"/>
</dbReference>
<dbReference type="RefSeq" id="WP_244763512.1">
    <property type="nucleotide sequence ID" value="NZ_JALJCJ010000008.1"/>
</dbReference>
<dbReference type="EC" id="2.7.13.3" evidence="3"/>
<keyword evidence="4" id="KW-1003">Cell membrane</keyword>
<dbReference type="InterPro" id="IPR003660">
    <property type="entry name" value="HAMP_dom"/>
</dbReference>
<sequence length="551" mass="59279">MRASLTGRLISLMLMCVLPLAAVLFYNLYSLRQSQERGVHDDAYRLGQVASLEIARIIGGAEDTLLAVAAAPIVRDFDERACNAYMGRVTRDLPQFSGIAVLDSEGVIRCLQNPKGIGTSLADKVYFKQSLAKGKTVLGRFTKGRVSGELVLPIAVPIKDDADNVTGIVAGSMSLSWLEKRLTEREFAKNSSLTVADAGGTVIARYPQPEKFVGTRIAEQFQHLVTAVAPGTMELTSQDGTRRIIAYFPASDASTGLYVSVGLSTAEEYGAITSATTRGIVVTLLAIGIAALLAWIIGKFYIRRPVDRLVATVQALRSGQQAARTGLAEQDGEFGIVGKAIDAYAAELTEAHGRTDILMRELDHRVKNLLATVQVIMRQTLKTANVDPAVQRTLSARLAAMSDAHSVLMKNESHTASFVEIVAAALRPFENPTSKVIDITGPDFNVGSSTALAFTMALHELATNAAKYGSLSNDGTVDVEWSLKTGFEGELLSFTWTERGGPPASRPEAEGFGSLMIRRMLADQLRGDVHADYLETGLALTLTVLTSNLRN</sequence>
<evidence type="ECO:0000256" key="6">
    <source>
        <dbReference type="ARBA" id="ARBA00022679"/>
    </source>
</evidence>
<keyword evidence="16" id="KW-1185">Reference proteome</keyword>
<evidence type="ECO:0000313" key="15">
    <source>
        <dbReference type="EMBL" id="MDO6125103.1"/>
    </source>
</evidence>
<evidence type="ECO:0000256" key="5">
    <source>
        <dbReference type="ARBA" id="ARBA00022553"/>
    </source>
</evidence>
<dbReference type="InterPro" id="IPR011102">
    <property type="entry name" value="Sig_transdc_His_kinase_HWE"/>
</dbReference>
<dbReference type="Gene3D" id="3.30.450.20">
    <property type="entry name" value="PAS domain"/>
    <property type="match status" value="2"/>
</dbReference>
<dbReference type="PROSITE" id="PS50885">
    <property type="entry name" value="HAMP"/>
    <property type="match status" value="1"/>
</dbReference>
<keyword evidence="5" id="KW-0597">Phosphoprotein</keyword>
<evidence type="ECO:0000256" key="1">
    <source>
        <dbReference type="ARBA" id="ARBA00000085"/>
    </source>
</evidence>
<dbReference type="SUPFAM" id="SSF103190">
    <property type="entry name" value="Sensory domain-like"/>
    <property type="match status" value="1"/>
</dbReference>
<evidence type="ECO:0000256" key="13">
    <source>
        <dbReference type="SAM" id="Phobius"/>
    </source>
</evidence>
<evidence type="ECO:0000259" key="14">
    <source>
        <dbReference type="PROSITE" id="PS50885"/>
    </source>
</evidence>
<dbReference type="PANTHER" id="PTHR41523">
    <property type="entry name" value="TWO-COMPONENT SYSTEM SENSOR PROTEIN"/>
    <property type="match status" value="1"/>
</dbReference>
<proteinExistence type="predicted"/>
<dbReference type="SMART" id="SM00911">
    <property type="entry name" value="HWE_HK"/>
    <property type="match status" value="1"/>
</dbReference>
<dbReference type="Pfam" id="PF07536">
    <property type="entry name" value="HWE_HK"/>
    <property type="match status" value="1"/>
</dbReference>
<reference evidence="15" key="1">
    <citation type="submission" date="2022-04" db="EMBL/GenBank/DDBJ databases">
        <title>Shinella lacus sp. nov., a novel member of the genus Shinella from water.</title>
        <authorList>
            <person name="Deng Y."/>
        </authorList>
    </citation>
    <scope>NUCLEOTIDE SEQUENCE</scope>
    <source>
        <strain evidence="15">JCM 31239</strain>
    </source>
</reference>
<evidence type="ECO:0000256" key="4">
    <source>
        <dbReference type="ARBA" id="ARBA00022475"/>
    </source>
</evidence>
<dbReference type="PANTHER" id="PTHR41523:SF7">
    <property type="entry name" value="HISTIDINE KINASE"/>
    <property type="match status" value="1"/>
</dbReference>
<comment type="subcellular location">
    <subcellularLocation>
        <location evidence="2">Cell membrane</location>
        <topology evidence="2">Multi-pass membrane protein</topology>
    </subcellularLocation>
</comment>
<evidence type="ECO:0000256" key="8">
    <source>
        <dbReference type="ARBA" id="ARBA00022741"/>
    </source>
</evidence>
<keyword evidence="10" id="KW-0067">ATP-binding</keyword>
<dbReference type="Gene3D" id="3.30.565.10">
    <property type="entry name" value="Histidine kinase-like ATPase, C-terminal domain"/>
    <property type="match status" value="1"/>
</dbReference>
<keyword evidence="12 13" id="KW-0472">Membrane</keyword>
<keyword evidence="11 13" id="KW-1133">Transmembrane helix</keyword>